<gene>
    <name evidence="7" type="ORF">FG381_11855</name>
</gene>
<name>A0ABX5VI93_9BURK</name>
<dbReference type="Gene3D" id="1.10.30.50">
    <property type="match status" value="1"/>
</dbReference>
<dbReference type="GO" id="GO:0004519">
    <property type="term" value="F:endonuclease activity"/>
    <property type="evidence" value="ECO:0007669"/>
    <property type="project" value="UniProtKB-KW"/>
</dbReference>
<proteinExistence type="inferred from homology"/>
<evidence type="ECO:0000313" key="8">
    <source>
        <dbReference type="Proteomes" id="UP000308889"/>
    </source>
</evidence>
<dbReference type="Proteomes" id="UP000308889">
    <property type="component" value="Chromosome"/>
</dbReference>
<evidence type="ECO:0000259" key="6">
    <source>
        <dbReference type="SMART" id="SM00507"/>
    </source>
</evidence>
<reference evidence="8" key="1">
    <citation type="submission" date="2019-06" db="EMBL/GenBank/DDBJ databases">
        <authorList>
            <person name="Oh B.S."/>
        </authorList>
    </citation>
    <scope>NUCLEOTIDE SEQUENCE [LARGE SCALE GENOMIC DNA]</scope>
    <source>
        <strain evidence="8">KGMB03119</strain>
    </source>
</reference>
<evidence type="ECO:0000256" key="2">
    <source>
        <dbReference type="ARBA" id="ARBA00022801"/>
    </source>
</evidence>
<dbReference type="PANTHER" id="PTHR41286">
    <property type="entry name" value="HNH NUCLEASE YAJD-RELATED"/>
    <property type="match status" value="1"/>
</dbReference>
<evidence type="ECO:0000256" key="4">
    <source>
        <dbReference type="ARBA" id="ARBA00040194"/>
    </source>
</evidence>
<organism evidence="7 8">
    <name type="scientific">Sutterella faecalis</name>
    <dbReference type="NCBI Taxonomy" id="2584944"/>
    <lineage>
        <taxon>Bacteria</taxon>
        <taxon>Pseudomonadati</taxon>
        <taxon>Pseudomonadota</taxon>
        <taxon>Betaproteobacteria</taxon>
        <taxon>Burkholderiales</taxon>
        <taxon>Sutterellaceae</taxon>
        <taxon>Sutterella</taxon>
    </lineage>
</organism>
<dbReference type="SMART" id="SM00507">
    <property type="entry name" value="HNHc"/>
    <property type="match status" value="1"/>
</dbReference>
<dbReference type="CDD" id="cd00085">
    <property type="entry name" value="HNHc"/>
    <property type="match status" value="1"/>
</dbReference>
<sequence length="155" mass="17860">MPLLSLCSYPGCRHPVPRGEKYCDKHKGAGTRREQLQKKERWERRFRKKGSSAARGYGARWRRLRERFLSEHPLCAECLKQGRAVPATDVDHIRPHKGNEDLMWDEENLQALCHACHSRKTAAEDGGFGNLTTSSRRKESCWPEFAAKSEKQRLG</sequence>
<keyword evidence="8" id="KW-1185">Reference proteome</keyword>
<keyword evidence="1" id="KW-0540">Nuclease</keyword>
<protein>
    <recommendedName>
        <fullName evidence="4">Putative HNH nuclease YajD</fullName>
    </recommendedName>
</protein>
<feature type="region of interest" description="Disordered" evidence="5">
    <location>
        <begin position="121"/>
        <end position="155"/>
    </location>
</feature>
<feature type="compositionally biased region" description="Basic and acidic residues" evidence="5">
    <location>
        <begin position="136"/>
        <end position="155"/>
    </location>
</feature>
<feature type="domain" description="HNH nuclease" evidence="6">
    <location>
        <begin position="63"/>
        <end position="118"/>
    </location>
</feature>
<dbReference type="Pfam" id="PF01844">
    <property type="entry name" value="HNH"/>
    <property type="match status" value="1"/>
</dbReference>
<evidence type="ECO:0000313" key="7">
    <source>
        <dbReference type="EMBL" id="QDA55816.1"/>
    </source>
</evidence>
<accession>A0ABX5VI93</accession>
<keyword evidence="2" id="KW-0378">Hydrolase</keyword>
<evidence type="ECO:0000256" key="5">
    <source>
        <dbReference type="SAM" id="MobiDB-lite"/>
    </source>
</evidence>
<dbReference type="PANTHER" id="PTHR41286:SF1">
    <property type="entry name" value="HNH NUCLEASE YAJD-RELATED"/>
    <property type="match status" value="1"/>
</dbReference>
<dbReference type="EMBL" id="CP040882">
    <property type="protein sequence ID" value="QDA55816.1"/>
    <property type="molecule type" value="Genomic_DNA"/>
</dbReference>
<evidence type="ECO:0000256" key="3">
    <source>
        <dbReference type="ARBA" id="ARBA00038412"/>
    </source>
</evidence>
<evidence type="ECO:0000256" key="1">
    <source>
        <dbReference type="ARBA" id="ARBA00022722"/>
    </source>
</evidence>
<dbReference type="InterPro" id="IPR002711">
    <property type="entry name" value="HNH"/>
</dbReference>
<comment type="similarity">
    <text evidence="3">Belongs to the HNH nuclease family.</text>
</comment>
<dbReference type="RefSeq" id="WP_139689221.1">
    <property type="nucleotide sequence ID" value="NZ_CP040882.1"/>
</dbReference>
<dbReference type="InterPro" id="IPR003615">
    <property type="entry name" value="HNH_nuc"/>
</dbReference>
<keyword evidence="7" id="KW-0255">Endonuclease</keyword>